<feature type="transmembrane region" description="Helical" evidence="1">
    <location>
        <begin position="167"/>
        <end position="189"/>
    </location>
</feature>
<reference evidence="2 3" key="1">
    <citation type="submission" date="2018-04" db="EMBL/GenBank/DDBJ databases">
        <title>Genomic Encyclopedia of Archaeal and Bacterial Type Strains, Phase II (KMG-II): from individual species to whole genera.</title>
        <authorList>
            <person name="Goeker M."/>
        </authorList>
    </citation>
    <scope>NUCLEOTIDE SEQUENCE [LARGE SCALE GENOMIC DNA]</scope>
    <source>
        <strain evidence="2 3">DSM 26809</strain>
    </source>
</reference>
<gene>
    <name evidence="2" type="ORF">C8P68_102522</name>
</gene>
<evidence type="ECO:0000313" key="2">
    <source>
        <dbReference type="EMBL" id="PTQ99694.1"/>
    </source>
</evidence>
<protein>
    <submittedName>
        <fullName evidence="2">Uncharacterized protein</fullName>
    </submittedName>
</protein>
<sequence length="233" mass="26717">MYTVETQVRINYKYLFLTLGGLLAILAFAWFVLTSTEKHTYTFISCMVAIFGYIGWQIYFTRKRTRIVFSFEDLLLIHIYNSRKNSWEKAHEFNYAEIKSFLFDVATKESCSIGINLIDGRKFRWVLCSEKELSTELKKTLAFEIFDQLRKTNPNISPAKPFFATKWGTGLVIVLVISVAINIIAHLIYGMTTQSLISLPTTLGLSVIAFAARSQQLSMYKEIKDAVGQDQTK</sequence>
<dbReference type="RefSeq" id="WP_107827612.1">
    <property type="nucleotide sequence ID" value="NZ_CP160205.1"/>
</dbReference>
<keyword evidence="1" id="KW-0472">Membrane</keyword>
<evidence type="ECO:0000256" key="1">
    <source>
        <dbReference type="SAM" id="Phobius"/>
    </source>
</evidence>
<dbReference type="AlphaFoldDB" id="A0A2T5JD60"/>
<comment type="caution">
    <text evidence="2">The sequence shown here is derived from an EMBL/GenBank/DDBJ whole genome shotgun (WGS) entry which is preliminary data.</text>
</comment>
<feature type="transmembrane region" description="Helical" evidence="1">
    <location>
        <begin position="195"/>
        <end position="212"/>
    </location>
</feature>
<proteinExistence type="predicted"/>
<dbReference type="Proteomes" id="UP000244168">
    <property type="component" value="Unassembled WGS sequence"/>
</dbReference>
<keyword evidence="1" id="KW-1133">Transmembrane helix</keyword>
<feature type="transmembrane region" description="Helical" evidence="1">
    <location>
        <begin position="12"/>
        <end position="33"/>
    </location>
</feature>
<name>A0A2T5JD60_9SPHI</name>
<organism evidence="2 3">
    <name type="scientific">Mucilaginibacter yixingensis</name>
    <dbReference type="NCBI Taxonomy" id="1295612"/>
    <lineage>
        <taxon>Bacteria</taxon>
        <taxon>Pseudomonadati</taxon>
        <taxon>Bacteroidota</taxon>
        <taxon>Sphingobacteriia</taxon>
        <taxon>Sphingobacteriales</taxon>
        <taxon>Sphingobacteriaceae</taxon>
        <taxon>Mucilaginibacter</taxon>
    </lineage>
</organism>
<keyword evidence="1" id="KW-0812">Transmembrane</keyword>
<evidence type="ECO:0000313" key="3">
    <source>
        <dbReference type="Proteomes" id="UP000244168"/>
    </source>
</evidence>
<keyword evidence="3" id="KW-1185">Reference proteome</keyword>
<feature type="transmembrane region" description="Helical" evidence="1">
    <location>
        <begin position="39"/>
        <end position="60"/>
    </location>
</feature>
<accession>A0A2T5JD60</accession>
<dbReference type="EMBL" id="QAOQ01000002">
    <property type="protein sequence ID" value="PTQ99694.1"/>
    <property type="molecule type" value="Genomic_DNA"/>
</dbReference>